<evidence type="ECO:0000256" key="3">
    <source>
        <dbReference type="ARBA" id="ARBA00022679"/>
    </source>
</evidence>
<evidence type="ECO:0000256" key="8">
    <source>
        <dbReference type="ARBA" id="ARBA00048679"/>
    </source>
</evidence>
<dbReference type="Pfam" id="PF00069">
    <property type="entry name" value="Pkinase"/>
    <property type="match status" value="2"/>
</dbReference>
<dbReference type="Gene3D" id="3.30.200.20">
    <property type="entry name" value="Phosphorylase Kinase, domain 1"/>
    <property type="match status" value="1"/>
</dbReference>
<dbReference type="InterPro" id="IPR000719">
    <property type="entry name" value="Prot_kinase_dom"/>
</dbReference>
<feature type="region of interest" description="Disordered" evidence="9">
    <location>
        <begin position="1"/>
        <end position="55"/>
    </location>
</feature>
<dbReference type="GO" id="GO:0005737">
    <property type="term" value="C:cytoplasm"/>
    <property type="evidence" value="ECO:0007669"/>
    <property type="project" value="TreeGrafter"/>
</dbReference>
<feature type="region of interest" description="Disordered" evidence="9">
    <location>
        <begin position="561"/>
        <end position="633"/>
    </location>
</feature>
<proteinExistence type="predicted"/>
<dbReference type="SUPFAM" id="SSF56112">
    <property type="entry name" value="Protein kinase-like (PK-like)"/>
    <property type="match status" value="1"/>
</dbReference>
<feature type="region of interest" description="Disordered" evidence="9">
    <location>
        <begin position="645"/>
        <end position="898"/>
    </location>
</feature>
<comment type="catalytic activity">
    <reaction evidence="8">
        <text>L-seryl-[protein] + ATP = O-phospho-L-seryl-[protein] + ADP + H(+)</text>
        <dbReference type="Rhea" id="RHEA:17989"/>
        <dbReference type="Rhea" id="RHEA-COMP:9863"/>
        <dbReference type="Rhea" id="RHEA-COMP:11604"/>
        <dbReference type="ChEBI" id="CHEBI:15378"/>
        <dbReference type="ChEBI" id="CHEBI:29999"/>
        <dbReference type="ChEBI" id="CHEBI:30616"/>
        <dbReference type="ChEBI" id="CHEBI:83421"/>
        <dbReference type="ChEBI" id="CHEBI:456216"/>
        <dbReference type="EC" id="2.7.11.1"/>
    </reaction>
</comment>
<feature type="compositionally biased region" description="Polar residues" evidence="9">
    <location>
        <begin position="580"/>
        <end position="589"/>
    </location>
</feature>
<feature type="compositionally biased region" description="Low complexity" evidence="9">
    <location>
        <begin position="1229"/>
        <end position="1251"/>
    </location>
</feature>
<feature type="region of interest" description="Disordered" evidence="9">
    <location>
        <begin position="356"/>
        <end position="409"/>
    </location>
</feature>
<reference evidence="11 12" key="1">
    <citation type="submission" date="2018-11" db="EMBL/GenBank/DDBJ databases">
        <title>Genome sequence of Saitozyma podzolica DSM 27192.</title>
        <authorList>
            <person name="Aliyu H."/>
            <person name="Gorte O."/>
            <person name="Ochsenreither K."/>
        </authorList>
    </citation>
    <scope>NUCLEOTIDE SEQUENCE [LARGE SCALE GENOMIC DNA]</scope>
    <source>
        <strain evidence="11 12">DSM 27192</strain>
    </source>
</reference>
<evidence type="ECO:0000256" key="9">
    <source>
        <dbReference type="SAM" id="MobiDB-lite"/>
    </source>
</evidence>
<keyword evidence="2" id="KW-0723">Serine/threonine-protein kinase</keyword>
<dbReference type="OrthoDB" id="68483at2759"/>
<keyword evidence="5" id="KW-0418">Kinase</keyword>
<keyword evidence="3" id="KW-0808">Transferase</keyword>
<feature type="compositionally biased region" description="Basic and acidic residues" evidence="9">
    <location>
        <begin position="19"/>
        <end position="36"/>
    </location>
</feature>
<evidence type="ECO:0000313" key="11">
    <source>
        <dbReference type="EMBL" id="RSH94107.1"/>
    </source>
</evidence>
<dbReference type="PANTHER" id="PTHR24343">
    <property type="entry name" value="SERINE/THREONINE KINASE"/>
    <property type="match status" value="1"/>
</dbReference>
<dbReference type="EMBL" id="RSCD01000003">
    <property type="protein sequence ID" value="RSH94107.1"/>
    <property type="molecule type" value="Genomic_DNA"/>
</dbReference>
<feature type="compositionally biased region" description="Low complexity" evidence="9">
    <location>
        <begin position="590"/>
        <end position="603"/>
    </location>
</feature>
<feature type="compositionally biased region" description="Low complexity" evidence="9">
    <location>
        <begin position="1070"/>
        <end position="1086"/>
    </location>
</feature>
<organism evidence="11 12">
    <name type="scientific">Saitozyma podzolica</name>
    <dbReference type="NCBI Taxonomy" id="1890683"/>
    <lineage>
        <taxon>Eukaryota</taxon>
        <taxon>Fungi</taxon>
        <taxon>Dikarya</taxon>
        <taxon>Basidiomycota</taxon>
        <taxon>Agaricomycotina</taxon>
        <taxon>Tremellomycetes</taxon>
        <taxon>Tremellales</taxon>
        <taxon>Trimorphomycetaceae</taxon>
        <taxon>Saitozyma</taxon>
    </lineage>
</organism>
<comment type="caution">
    <text evidence="11">The sequence shown here is derived from an EMBL/GenBank/DDBJ whole genome shotgun (WGS) entry which is preliminary data.</text>
</comment>
<feature type="compositionally biased region" description="Basic and acidic residues" evidence="9">
    <location>
        <begin position="1255"/>
        <end position="1268"/>
    </location>
</feature>
<dbReference type="SMART" id="SM00220">
    <property type="entry name" value="S_TKc"/>
    <property type="match status" value="1"/>
</dbReference>
<dbReference type="Proteomes" id="UP000279259">
    <property type="component" value="Unassembled WGS sequence"/>
</dbReference>
<name>A0A427YSP6_9TREE</name>
<feature type="compositionally biased region" description="Low complexity" evidence="9">
    <location>
        <begin position="1147"/>
        <end position="1161"/>
    </location>
</feature>
<feature type="compositionally biased region" description="Low complexity" evidence="9">
    <location>
        <begin position="807"/>
        <end position="818"/>
    </location>
</feature>
<feature type="region of interest" description="Disordered" evidence="9">
    <location>
        <begin position="1113"/>
        <end position="1345"/>
    </location>
</feature>
<feature type="region of interest" description="Disordered" evidence="9">
    <location>
        <begin position="1038"/>
        <end position="1100"/>
    </location>
</feature>
<evidence type="ECO:0000256" key="7">
    <source>
        <dbReference type="ARBA" id="ARBA00047899"/>
    </source>
</evidence>
<feature type="compositionally biased region" description="Polar residues" evidence="9">
    <location>
        <begin position="326"/>
        <end position="337"/>
    </location>
</feature>
<accession>A0A427YSP6</accession>
<dbReference type="CDD" id="cd14008">
    <property type="entry name" value="STKc_LKB1_CaMKK"/>
    <property type="match status" value="1"/>
</dbReference>
<keyword evidence="12" id="KW-1185">Reference proteome</keyword>
<dbReference type="InterPro" id="IPR011009">
    <property type="entry name" value="Kinase-like_dom_sf"/>
</dbReference>
<feature type="compositionally biased region" description="Low complexity" evidence="9">
    <location>
        <begin position="690"/>
        <end position="703"/>
    </location>
</feature>
<comment type="catalytic activity">
    <reaction evidence="7">
        <text>L-threonyl-[protein] + ATP = O-phospho-L-threonyl-[protein] + ADP + H(+)</text>
        <dbReference type="Rhea" id="RHEA:46608"/>
        <dbReference type="Rhea" id="RHEA-COMP:11060"/>
        <dbReference type="Rhea" id="RHEA-COMP:11605"/>
        <dbReference type="ChEBI" id="CHEBI:15378"/>
        <dbReference type="ChEBI" id="CHEBI:30013"/>
        <dbReference type="ChEBI" id="CHEBI:30616"/>
        <dbReference type="ChEBI" id="CHEBI:61977"/>
        <dbReference type="ChEBI" id="CHEBI:456216"/>
        <dbReference type="EC" id="2.7.11.1"/>
    </reaction>
</comment>
<evidence type="ECO:0000259" key="10">
    <source>
        <dbReference type="PROSITE" id="PS50011"/>
    </source>
</evidence>
<dbReference type="EC" id="2.7.11.1" evidence="1"/>
<feature type="compositionally biased region" description="Acidic residues" evidence="9">
    <location>
        <begin position="926"/>
        <end position="944"/>
    </location>
</feature>
<dbReference type="STRING" id="1890683.A0A427YSP6"/>
<dbReference type="PANTHER" id="PTHR24343:SF330">
    <property type="entry name" value="SNF1-ACTIVATING KINASE 1"/>
    <property type="match status" value="1"/>
</dbReference>
<keyword evidence="6" id="KW-0067">ATP-binding</keyword>
<dbReference type="GO" id="GO:0005524">
    <property type="term" value="F:ATP binding"/>
    <property type="evidence" value="ECO:0007669"/>
    <property type="project" value="UniProtKB-KW"/>
</dbReference>
<gene>
    <name evidence="11" type="ORF">EHS25_006761</name>
</gene>
<dbReference type="PROSITE" id="PS00108">
    <property type="entry name" value="PROTEIN_KINASE_ST"/>
    <property type="match status" value="1"/>
</dbReference>
<evidence type="ECO:0000256" key="5">
    <source>
        <dbReference type="ARBA" id="ARBA00022777"/>
    </source>
</evidence>
<feature type="compositionally biased region" description="Polar residues" evidence="9">
    <location>
        <begin position="1190"/>
        <end position="1201"/>
    </location>
</feature>
<evidence type="ECO:0000256" key="6">
    <source>
        <dbReference type="ARBA" id="ARBA00022840"/>
    </source>
</evidence>
<feature type="compositionally biased region" description="Basic residues" evidence="9">
    <location>
        <begin position="1216"/>
        <end position="1228"/>
    </location>
</feature>
<feature type="compositionally biased region" description="Low complexity" evidence="9">
    <location>
        <begin position="38"/>
        <end position="51"/>
    </location>
</feature>
<evidence type="ECO:0000256" key="4">
    <source>
        <dbReference type="ARBA" id="ARBA00022741"/>
    </source>
</evidence>
<evidence type="ECO:0000256" key="1">
    <source>
        <dbReference type="ARBA" id="ARBA00012513"/>
    </source>
</evidence>
<evidence type="ECO:0000313" key="12">
    <source>
        <dbReference type="Proteomes" id="UP000279259"/>
    </source>
</evidence>
<evidence type="ECO:0000256" key="2">
    <source>
        <dbReference type="ARBA" id="ARBA00022527"/>
    </source>
</evidence>
<dbReference type="InterPro" id="IPR008271">
    <property type="entry name" value="Ser/Thr_kinase_AS"/>
</dbReference>
<dbReference type="Gene3D" id="1.10.510.10">
    <property type="entry name" value="Transferase(Phosphotransferase) domain 1"/>
    <property type="match status" value="2"/>
</dbReference>
<feature type="compositionally biased region" description="Gly residues" evidence="9">
    <location>
        <begin position="1297"/>
        <end position="1314"/>
    </location>
</feature>
<dbReference type="PROSITE" id="PS50011">
    <property type="entry name" value="PROTEIN_KINASE_DOM"/>
    <property type="match status" value="1"/>
</dbReference>
<keyword evidence="4" id="KW-0547">Nucleotide-binding</keyword>
<feature type="region of interest" description="Disordered" evidence="9">
    <location>
        <begin position="315"/>
        <end position="338"/>
    </location>
</feature>
<protein>
    <recommendedName>
        <fullName evidence="1">non-specific serine/threonine protein kinase</fullName>
        <ecNumber evidence="1">2.7.11.1</ecNumber>
    </recommendedName>
</protein>
<dbReference type="GO" id="GO:0004674">
    <property type="term" value="F:protein serine/threonine kinase activity"/>
    <property type="evidence" value="ECO:0007669"/>
    <property type="project" value="UniProtKB-KW"/>
</dbReference>
<feature type="compositionally biased region" description="Polar residues" evidence="9">
    <location>
        <begin position="656"/>
        <end position="671"/>
    </location>
</feature>
<sequence length="1345" mass="142694">MLSRRGSNREQGKPPSLLLRKDSAKEKGKAREREDDPSQSGASSSQTTATGWYEGWKTPMLETGSAEVIETPQMTASRDPETGRKMINQYLVLHEIGHGTHGTVRLGRDMSFDFPPAESSEIYEASVTFPSSPYYAIKMVDRVPKRKKLQTLRKAALGKTDGGKLVGESEIRKEIAIFKKVAHPNIVRMREIIDDLEQSKIFMILEYCEGGEIHWKEDEGGPALTVGETRRIFRDTLLGLEYLHHQGIIHRDIKPSNLLLSGDGLVKISDFGCSHYSEALRVASSQAGPEGDRYVDDVELAKTAGSPAFFAPEMCYSGLDDEPNNRDSMSLSSQGATPVQELPGFTLRPPSVADSLTGGAGVGELRPSGSDPLALSPSGRTFPLKLTRSNDSVPSRRGRPDSLRTQSTATVHRKERLPITNAIDVWALGVTLYCLLFGRTPFDAPNEYLLMQVIPVADFEVPLTMGREQLSTDSPEGREAVDLLRRLLAKKPSNRISLEQAKKHPFTLRGISDPSAWLASTDPHAQTFVTVSNDEVLAAVTKSSSFRDKFKKGMKSIGHKLQILSGGGRSRSRSIGEVDSGTTNTSAENSTVPSTVPSQSSLQGQATPGGRFKARLPSMSRDASPMLSPNPQASLSRRFSILGGGAKVHEQGPSPMRQTVQLASPSVSPHPQLTPDGASEALNRSASAQSSVGMGAGSISGSSATPQGRPGFIARRPSLNRQPSHLAPPTGSKSTVVTPLTEEPRSPRQMASTSSLDKYKSAVPNVSPPSSINLRRRQSSEPDIPARHRSPSNASSNGMGGFGKLVRLLSRNSSQRSNGRFRRRDRAAGNSGVSSVEDGDDHAIASVSAGTSPREVSGRMSLDADIPPRRSQETFESSSYSSRGVMPSPDRSAFHGAPWESRLRAGPALRRGSNLSEEFARAVYEGEEEVDWNESLTDDEEFDTEPPTRVGAGAGPSARGLTASAPSFGWHNGTRGRDPFRGRQMEDAFGDIDISDHGHDADYDLAPDETPNGHGDAAADAFGGWGVKGSLGLDVSSPHTPMSPISPILGKGASTLSTPAAEGTEGSGYLTPTPTAATGTTPLITPQPQGIPVSGSSSAHPYVVSHAPSLEAIPDASPPVPKHTPILPLNPTDGSPAPAPTHEHEPSSASPSLLSSMNPSRPHAPSPVSHPGLSSPIAVSPSPPVHASPTWSTHSELSSSLGHAYSHGHLQSPTHGHPHAHGHGHGHTSHANTFPRSPRASASASHSPYRSTGLAHERARSPLGRDDGGPALPNGHGSPMRVGLARQSSSRSAKGLTLGGQEAGNGNGNGFGAEGGEEDEGLAISIGGKRGRKGSVIVRKPTSEE</sequence>
<feature type="region of interest" description="Disordered" evidence="9">
    <location>
        <begin position="926"/>
        <end position="979"/>
    </location>
</feature>
<feature type="domain" description="Protein kinase" evidence="10">
    <location>
        <begin position="90"/>
        <end position="507"/>
    </location>
</feature>